<dbReference type="EMBL" id="CP014244">
    <property type="protein sequence ID" value="AMD20247.1"/>
    <property type="molecule type" value="Genomic_DNA"/>
</dbReference>
<dbReference type="GeneID" id="28723486"/>
<dbReference type="GO" id="GO:0016746">
    <property type="term" value="F:acyltransferase activity"/>
    <property type="evidence" value="ECO:0007669"/>
    <property type="project" value="TreeGrafter"/>
</dbReference>
<gene>
    <name evidence="1" type="ORF">AW171_hschr42132</name>
</gene>
<name>A0A0X8HRS0_9SACH</name>
<keyword evidence="2" id="KW-1185">Reference proteome</keyword>
<dbReference type="OrthoDB" id="189226at2759"/>
<reference evidence="1 2" key="1">
    <citation type="submission" date="2016-01" db="EMBL/GenBank/DDBJ databases">
        <title>Genome sequence of the yeast Holleya sinecauda.</title>
        <authorList>
            <person name="Dietrich F.S."/>
        </authorList>
    </citation>
    <scope>NUCLEOTIDE SEQUENCE [LARGE SCALE GENOMIC DNA]</scope>
    <source>
        <strain evidence="1 2">ATCC 58844</strain>
    </source>
</reference>
<dbReference type="PANTHER" id="PTHR10983">
    <property type="entry name" value="1-ACYLGLYCEROL-3-PHOSPHATE ACYLTRANSFERASE-RELATED"/>
    <property type="match status" value="1"/>
</dbReference>
<dbReference type="AlphaFoldDB" id="A0A0X8HRS0"/>
<dbReference type="RefSeq" id="XP_017987243.1">
    <property type="nucleotide sequence ID" value="XM_018132179.1"/>
</dbReference>
<evidence type="ECO:0000313" key="2">
    <source>
        <dbReference type="Proteomes" id="UP000243052"/>
    </source>
</evidence>
<organism evidence="1 2">
    <name type="scientific">Eremothecium sinecaudum</name>
    <dbReference type="NCBI Taxonomy" id="45286"/>
    <lineage>
        <taxon>Eukaryota</taxon>
        <taxon>Fungi</taxon>
        <taxon>Dikarya</taxon>
        <taxon>Ascomycota</taxon>
        <taxon>Saccharomycotina</taxon>
        <taxon>Saccharomycetes</taxon>
        <taxon>Saccharomycetales</taxon>
        <taxon>Saccharomycetaceae</taxon>
        <taxon>Eremothecium</taxon>
    </lineage>
</organism>
<accession>A0A0X8HRS0</accession>
<proteinExistence type="predicted"/>
<dbReference type="PANTHER" id="PTHR10983:SF70">
    <property type="entry name" value="PROTEIN MUM3"/>
    <property type="match status" value="1"/>
</dbReference>
<dbReference type="GO" id="GO:0005783">
    <property type="term" value="C:endoplasmic reticulum"/>
    <property type="evidence" value="ECO:0007669"/>
    <property type="project" value="TreeGrafter"/>
</dbReference>
<dbReference type="GO" id="GO:0036149">
    <property type="term" value="P:phosphatidylinositol acyl-chain remodeling"/>
    <property type="evidence" value="ECO:0007669"/>
    <property type="project" value="TreeGrafter"/>
</dbReference>
<evidence type="ECO:0000313" key="1">
    <source>
        <dbReference type="EMBL" id="AMD20247.1"/>
    </source>
</evidence>
<sequence length="459" mass="52652">MPIRTTVEANITGAFSDIFESPPSTAVKWVLKTATIGVYILLHTIASSLGWIFENTIRSSFVDNVIVVSLRLLTIVPVVGSPLSHRLTGALSFVKFKIIPFLDNAMSVIEYSFYVKMINDTVLNDKVKMVVTGDPFTLNYVDDVPQTTLILSNHRSIIDYIVISKLILETKENIPDYKTLMHSICKNSATINPPPIRFISWGSVSSFPTLKLLFNIWAKDENCFTSTSKIHSNLSRHGNSPLVIFPEVNSITPELVMIQQKLLKNKYEDTPSLKQVLYPRYKQLNAAIKDLASWKKVKKRHGLMEHVVDKVDKWIHDDKGNEQDFVELESLLNTQEGAITANKPHFTERIMVNEYVYNLTIVYYQPVVKQNDPTHIFEHNHPTGVRDPHFQLEHITPSLWDMYKSAYGDRPIIIKVHVQRSRTDPLLHMKSRHLEKWLENSWCDKDKLITVMENSVKVE</sequence>
<dbReference type="Proteomes" id="UP000243052">
    <property type="component" value="Chromosome iv"/>
</dbReference>
<protein>
    <submittedName>
        <fullName evidence="1">HDL497Cp</fullName>
    </submittedName>
</protein>
<dbReference type="STRING" id="45286.A0A0X8HRS0"/>